<dbReference type="InterPro" id="IPR001650">
    <property type="entry name" value="Helicase_C-like"/>
</dbReference>
<sequence>MALGVDGLLWGKSRGLPRPYPLVCHLADVAAVVLALWDLVLSPGQRRRITHGLGLADEEQAARLVALWAGLHDIGKAIPGFQTINPDAFAALVDGGRYPVWKELGRLSHDRATHLVLGLLLRDRGYLLDQADRVASPAHRVAQLLGGHHGRFHEPIGHKLWKFGFAVAPELGDGPWQVQRVAMFDLLHRLLGCPEPPSEIDVEAGVLAAGVTVVGDWLASQESFLTERLAELTLPAGGLLDAQAVAKHFARSRELAPDLVRRAGLGRVALRQGSFRETFGVPPRPLQASIAEGLPGLVRGPGVLLVMAPTGEGKTEAALFAARLLGEAAGTPGLFVALPTMATADQMHARVAAYADRCLEGSAALTLLHSMAWLSDVTADTSDEGRVLSEEESKTTPTRWLRGRRRGVLAPLAVGTVDQVLTAVLRSPHNALRLLGLAGKVLVVDEAHAYDAYMQALLRRALTWLGSMGVPVVLLSATLPARVGESLVRAYLDGAAPGRDVKLGGLTYPGWVYADAATGEVTSRKVGSTQTRDLAVEMHPYQDGQRMQLAERLLAPVTEEGGCAVVVCNTVADAQDTYAELCRRFADKPVEVLLLHARLPQRDRAGRTEQVLHWFGKDGVERPQAAILVATQIVEQSLDLDFDLVVSDLAPLALLLQRAGRGHRHPGRTRPAWATAPRLAVLTPVDHAGTLAVPRAWGGVYEESLLERTHRLLTARAGAPIRVPADVQDLVDQVYGDFADGDERLLQLDTARLAGELAQEQLAGFAAIPRPGDVEDLHELSHGEIDDRLVATRLGADSLRILPVFVADDGSRWLDPSRNPSLEDVSGSEKPITRQVVREVLGYTIPAPAARWAHTLAEAHPVPKAWQEHPWLADLVLLPQHLTPAGPTATRVGGVTLRVDPELGLVITYQRNSQ</sequence>
<name>A0A132MKM4_9ACTN</name>
<evidence type="ECO:0000313" key="14">
    <source>
        <dbReference type="Proteomes" id="UP000070598"/>
    </source>
</evidence>
<dbReference type="SUPFAM" id="SSF52540">
    <property type="entry name" value="P-loop containing nucleoside triphosphate hydrolases"/>
    <property type="match status" value="1"/>
</dbReference>
<dbReference type="NCBIfam" id="TIGR01596">
    <property type="entry name" value="cas3_HD"/>
    <property type="match status" value="1"/>
</dbReference>
<evidence type="ECO:0000256" key="3">
    <source>
        <dbReference type="ARBA" id="ARBA00022722"/>
    </source>
</evidence>
<evidence type="ECO:0000259" key="10">
    <source>
        <dbReference type="PROSITE" id="PS51192"/>
    </source>
</evidence>
<dbReference type="GO" id="GO:0004518">
    <property type="term" value="F:nuclease activity"/>
    <property type="evidence" value="ECO:0007669"/>
    <property type="project" value="UniProtKB-KW"/>
</dbReference>
<dbReference type="InterPro" id="IPR050547">
    <property type="entry name" value="DEAD_box_RNA_helicases"/>
</dbReference>
<dbReference type="Gene3D" id="1.10.3210.30">
    <property type="match status" value="1"/>
</dbReference>
<evidence type="ECO:0008006" key="16">
    <source>
        <dbReference type="Google" id="ProtNLM"/>
    </source>
</evidence>
<evidence type="ECO:0000313" key="12">
    <source>
        <dbReference type="EMBL" id="KWW98333.1"/>
    </source>
</evidence>
<dbReference type="InterPro" id="IPR006483">
    <property type="entry name" value="CRISPR-assoc_Cas3_HD"/>
</dbReference>
<evidence type="ECO:0000313" key="13">
    <source>
        <dbReference type="EMBL" id="KWX07948.1"/>
    </source>
</evidence>
<dbReference type="PROSITE" id="PS51643">
    <property type="entry name" value="HD_CAS3"/>
    <property type="match status" value="1"/>
</dbReference>
<dbReference type="NCBIfam" id="TIGR01587">
    <property type="entry name" value="cas3_core"/>
    <property type="match status" value="1"/>
</dbReference>
<dbReference type="InterPro" id="IPR011545">
    <property type="entry name" value="DEAD/DEAH_box_helicase_dom"/>
</dbReference>
<dbReference type="GO" id="GO:0003724">
    <property type="term" value="F:RNA helicase activity"/>
    <property type="evidence" value="ECO:0007669"/>
    <property type="project" value="TreeGrafter"/>
</dbReference>
<gene>
    <name evidence="12" type="ORF">TH66_22730</name>
    <name evidence="13" type="ORF">TR74_17040</name>
</gene>
<dbReference type="GO" id="GO:0005524">
    <property type="term" value="F:ATP binding"/>
    <property type="evidence" value="ECO:0007669"/>
    <property type="project" value="UniProtKB-KW"/>
</dbReference>
<dbReference type="SMART" id="SM00490">
    <property type="entry name" value="HELICc"/>
    <property type="match status" value="1"/>
</dbReference>
<dbReference type="GO" id="GO:0046872">
    <property type="term" value="F:metal ion binding"/>
    <property type="evidence" value="ECO:0007669"/>
    <property type="project" value="UniProtKB-KW"/>
</dbReference>
<dbReference type="PROSITE" id="PS51192">
    <property type="entry name" value="HELICASE_ATP_BIND_1"/>
    <property type="match status" value="1"/>
</dbReference>
<dbReference type="EMBL" id="JYIK01001023">
    <property type="protein sequence ID" value="KWX07948.1"/>
    <property type="molecule type" value="Genomic_DNA"/>
</dbReference>
<dbReference type="EMBL" id="JYIJ01000019">
    <property type="protein sequence ID" value="KWW98333.1"/>
    <property type="molecule type" value="Genomic_DNA"/>
</dbReference>
<dbReference type="Proteomes" id="UP000070659">
    <property type="component" value="Unassembled WGS sequence"/>
</dbReference>
<dbReference type="PATRIC" id="fig|1469144.8.peg.1214"/>
<dbReference type="InterPro" id="IPR054712">
    <property type="entry name" value="Cas3-like_dom"/>
</dbReference>
<dbReference type="Pfam" id="PF18019">
    <property type="entry name" value="Cas3_HD"/>
    <property type="match status" value="1"/>
</dbReference>
<dbReference type="GO" id="GO:0016787">
    <property type="term" value="F:hydrolase activity"/>
    <property type="evidence" value="ECO:0007669"/>
    <property type="project" value="UniProtKB-KW"/>
</dbReference>
<dbReference type="Proteomes" id="UP000070598">
    <property type="component" value="Unassembled WGS sequence"/>
</dbReference>
<dbReference type="AlphaFoldDB" id="A0A132MKM4"/>
<comment type="caution">
    <text evidence="12">The sequence shown here is derived from an EMBL/GenBank/DDBJ whole genome shotgun (WGS) entry which is preliminary data.</text>
</comment>
<accession>A0A132MKM4</accession>
<dbReference type="InterPro" id="IPR006474">
    <property type="entry name" value="Helicase_Cas3_CRISPR-ass_core"/>
</dbReference>
<dbReference type="InterPro" id="IPR041372">
    <property type="entry name" value="Cas3_C"/>
</dbReference>
<dbReference type="InterPro" id="IPR038257">
    <property type="entry name" value="CRISPR-assoc_Cas3_HD_sf"/>
</dbReference>
<keyword evidence="8" id="KW-0067">ATP-binding</keyword>
<dbReference type="Pfam" id="PF00270">
    <property type="entry name" value="DEAD"/>
    <property type="match status" value="1"/>
</dbReference>
<feature type="domain" description="HD Cas3-type" evidence="11">
    <location>
        <begin position="15"/>
        <end position="218"/>
    </location>
</feature>
<dbReference type="Pfam" id="PF22590">
    <property type="entry name" value="Cas3-like_C_2"/>
    <property type="match status" value="1"/>
</dbReference>
<proteinExistence type="inferred from homology"/>
<dbReference type="SMART" id="SM00487">
    <property type="entry name" value="DEXDc"/>
    <property type="match status" value="1"/>
</dbReference>
<evidence type="ECO:0000256" key="9">
    <source>
        <dbReference type="ARBA" id="ARBA00023118"/>
    </source>
</evidence>
<evidence type="ECO:0000256" key="4">
    <source>
        <dbReference type="ARBA" id="ARBA00022723"/>
    </source>
</evidence>
<feature type="domain" description="Helicase ATP-binding" evidence="10">
    <location>
        <begin position="295"/>
        <end position="497"/>
    </location>
</feature>
<evidence type="ECO:0000256" key="1">
    <source>
        <dbReference type="ARBA" id="ARBA00006847"/>
    </source>
</evidence>
<evidence type="ECO:0000256" key="7">
    <source>
        <dbReference type="ARBA" id="ARBA00022806"/>
    </source>
</evidence>
<dbReference type="InterPro" id="IPR014001">
    <property type="entry name" value="Helicase_ATP-bd"/>
</dbReference>
<evidence type="ECO:0000256" key="2">
    <source>
        <dbReference type="ARBA" id="ARBA00009046"/>
    </source>
</evidence>
<dbReference type="GO" id="GO:0003723">
    <property type="term" value="F:RNA binding"/>
    <property type="evidence" value="ECO:0007669"/>
    <property type="project" value="TreeGrafter"/>
</dbReference>
<reference evidence="14" key="1">
    <citation type="submission" date="2015-02" db="EMBL/GenBank/DDBJ databases">
        <title>Physiological reanalysis, assessment of diazotrophy, and genome sequences of multiple isolates of Streptomyces thermoautotrophicus.</title>
        <authorList>
            <person name="MacKellar D.C."/>
            <person name="Lieber L."/>
            <person name="Norman J."/>
            <person name="Bolger A."/>
            <person name="Tobin C."/>
            <person name="Murray J.W."/>
            <person name="Friesen M."/>
            <person name="Prell J."/>
        </authorList>
    </citation>
    <scope>NUCLEOTIDE SEQUENCE [LARGE SCALE GENOMIC DNA]</scope>
    <source>
        <strain evidence="14">UBT1</strain>
    </source>
</reference>
<comment type="similarity">
    <text evidence="2">In the central section; belongs to the CRISPR-associated helicase Cas3 family.</text>
</comment>
<keyword evidence="3" id="KW-0540">Nuclease</keyword>
<evidence type="ECO:0000259" key="11">
    <source>
        <dbReference type="PROSITE" id="PS51643"/>
    </source>
</evidence>
<evidence type="ECO:0000313" key="15">
    <source>
        <dbReference type="Proteomes" id="UP000070659"/>
    </source>
</evidence>
<reference evidence="12 15" key="2">
    <citation type="submission" date="2015-02" db="EMBL/GenBank/DDBJ databases">
        <title>Physiological reanalysis, assessment of diazotrophy, and genome sequences of multiple isolates of Streptomyces thermoautotrophicus.</title>
        <authorList>
            <person name="MacKellar D.C."/>
            <person name="Lieber L."/>
            <person name="Norman J."/>
            <person name="Bolger A."/>
            <person name="Tobin C."/>
            <person name="Murray J.W."/>
            <person name="Prell J."/>
        </authorList>
    </citation>
    <scope>NUCLEOTIDE SEQUENCE [LARGE SCALE GENOMIC DNA]</scope>
    <source>
        <strain evidence="12 15">UBT1</strain>
    </source>
</reference>
<keyword evidence="4" id="KW-0479">Metal-binding</keyword>
<keyword evidence="6" id="KW-0378">Hydrolase</keyword>
<dbReference type="CDD" id="cd09641">
    <property type="entry name" value="Cas3''_I"/>
    <property type="match status" value="1"/>
</dbReference>
<dbReference type="PANTHER" id="PTHR47963">
    <property type="entry name" value="DEAD-BOX ATP-DEPENDENT RNA HELICASE 47, MITOCHONDRIAL"/>
    <property type="match status" value="1"/>
</dbReference>
<dbReference type="CDD" id="cd17930">
    <property type="entry name" value="DEXHc_cas3"/>
    <property type="match status" value="1"/>
</dbReference>
<protein>
    <recommendedName>
        <fullName evidence="16">CRISPR-associated helicase Cas3</fullName>
    </recommendedName>
</protein>
<evidence type="ECO:0000256" key="6">
    <source>
        <dbReference type="ARBA" id="ARBA00022801"/>
    </source>
</evidence>
<dbReference type="GO" id="GO:0051607">
    <property type="term" value="P:defense response to virus"/>
    <property type="evidence" value="ECO:0007669"/>
    <property type="project" value="UniProtKB-KW"/>
</dbReference>
<dbReference type="Gene3D" id="3.40.50.300">
    <property type="entry name" value="P-loop containing nucleotide triphosphate hydrolases"/>
    <property type="match status" value="2"/>
</dbReference>
<keyword evidence="7" id="KW-0347">Helicase</keyword>
<keyword evidence="9" id="KW-0051">Antiviral defense</keyword>
<dbReference type="Pfam" id="PF18395">
    <property type="entry name" value="Cas3_C"/>
    <property type="match status" value="1"/>
</dbReference>
<organism evidence="12 15">
    <name type="scientific">Carbonactinospora thermoautotrophica</name>
    <dbReference type="NCBI Taxonomy" id="1469144"/>
    <lineage>
        <taxon>Bacteria</taxon>
        <taxon>Bacillati</taxon>
        <taxon>Actinomycetota</taxon>
        <taxon>Actinomycetes</taxon>
        <taxon>Kitasatosporales</taxon>
        <taxon>Carbonactinosporaceae</taxon>
        <taxon>Carbonactinospora</taxon>
    </lineage>
</organism>
<evidence type="ECO:0000256" key="8">
    <source>
        <dbReference type="ARBA" id="ARBA00022840"/>
    </source>
</evidence>
<dbReference type="InterPro" id="IPR027417">
    <property type="entry name" value="P-loop_NTPase"/>
</dbReference>
<dbReference type="PANTHER" id="PTHR47963:SF9">
    <property type="entry name" value="CRISPR-ASSOCIATED ENDONUCLEASE_HELICASE CAS3"/>
    <property type="match status" value="1"/>
</dbReference>
<evidence type="ECO:0000256" key="5">
    <source>
        <dbReference type="ARBA" id="ARBA00022741"/>
    </source>
</evidence>
<comment type="similarity">
    <text evidence="1">In the N-terminal section; belongs to the CRISPR-associated nuclease Cas3-HD family.</text>
</comment>
<keyword evidence="5" id="KW-0547">Nucleotide-binding</keyword>